<evidence type="ECO:0000256" key="1">
    <source>
        <dbReference type="SAM" id="MobiDB-lite"/>
    </source>
</evidence>
<dbReference type="Proteomes" id="UP000031443">
    <property type="component" value="Unassembled WGS sequence"/>
</dbReference>
<evidence type="ECO:0000313" key="3">
    <source>
        <dbReference type="Proteomes" id="UP000031443"/>
    </source>
</evidence>
<reference evidence="3" key="1">
    <citation type="journal article" date="2013" name="Nat. Genet.">
        <title>The draft genomes of soft-shell turtle and green sea turtle yield insights into the development and evolution of the turtle-specific body plan.</title>
        <authorList>
            <person name="Wang Z."/>
            <person name="Pascual-Anaya J."/>
            <person name="Zadissa A."/>
            <person name="Li W."/>
            <person name="Niimura Y."/>
            <person name="Huang Z."/>
            <person name="Li C."/>
            <person name="White S."/>
            <person name="Xiong Z."/>
            <person name="Fang D."/>
            <person name="Wang B."/>
            <person name="Ming Y."/>
            <person name="Chen Y."/>
            <person name="Zheng Y."/>
            <person name="Kuraku S."/>
            <person name="Pignatelli M."/>
            <person name="Herrero J."/>
            <person name="Beal K."/>
            <person name="Nozawa M."/>
            <person name="Li Q."/>
            <person name="Wang J."/>
            <person name="Zhang H."/>
            <person name="Yu L."/>
            <person name="Shigenobu S."/>
            <person name="Wang J."/>
            <person name="Liu J."/>
            <person name="Flicek P."/>
            <person name="Searle S."/>
            <person name="Wang J."/>
            <person name="Kuratani S."/>
            <person name="Yin Y."/>
            <person name="Aken B."/>
            <person name="Zhang G."/>
            <person name="Irie N."/>
        </authorList>
    </citation>
    <scope>NUCLEOTIDE SEQUENCE [LARGE SCALE GENOMIC DNA]</scope>
</reference>
<sequence length="170" mass="18694">MPQQVQASWLWQAGASGRLLHLSFPSWSVTKVLQPRSTQRVSAYAHGGVVRIYALKIERSSDTMLSRGDSVLCKQEALSTQMHWPGRQEKARKLLNFNFLFGQRSKLQVSVELISGGDHNRVPESQKSSSMDRMGGGSATTTPTVLFDSFNGDGGNTEAGFGDEEDDDDD</sequence>
<dbReference type="EMBL" id="KB481965">
    <property type="protein sequence ID" value="EMP41835.1"/>
    <property type="molecule type" value="Genomic_DNA"/>
</dbReference>
<keyword evidence="3" id="KW-1185">Reference proteome</keyword>
<gene>
    <name evidence="2" type="ORF">UY3_00870</name>
</gene>
<proteinExistence type="predicted"/>
<dbReference type="AlphaFoldDB" id="M7C131"/>
<accession>M7C131</accession>
<feature type="region of interest" description="Disordered" evidence="1">
    <location>
        <begin position="117"/>
        <end position="170"/>
    </location>
</feature>
<name>M7C131_CHEMY</name>
<protein>
    <submittedName>
        <fullName evidence="2">Uncharacterized protein</fullName>
    </submittedName>
</protein>
<feature type="compositionally biased region" description="Acidic residues" evidence="1">
    <location>
        <begin position="161"/>
        <end position="170"/>
    </location>
</feature>
<evidence type="ECO:0000313" key="2">
    <source>
        <dbReference type="EMBL" id="EMP41835.1"/>
    </source>
</evidence>
<organism evidence="2 3">
    <name type="scientific">Chelonia mydas</name>
    <name type="common">Green sea-turtle</name>
    <name type="synonym">Chelonia agassizi</name>
    <dbReference type="NCBI Taxonomy" id="8469"/>
    <lineage>
        <taxon>Eukaryota</taxon>
        <taxon>Metazoa</taxon>
        <taxon>Chordata</taxon>
        <taxon>Craniata</taxon>
        <taxon>Vertebrata</taxon>
        <taxon>Euteleostomi</taxon>
        <taxon>Archelosauria</taxon>
        <taxon>Testudinata</taxon>
        <taxon>Testudines</taxon>
        <taxon>Cryptodira</taxon>
        <taxon>Durocryptodira</taxon>
        <taxon>Americhelydia</taxon>
        <taxon>Chelonioidea</taxon>
        <taxon>Cheloniidae</taxon>
        <taxon>Chelonia</taxon>
    </lineage>
</organism>